<dbReference type="PANTHER" id="PTHR31187">
    <property type="match status" value="1"/>
</dbReference>
<feature type="transmembrane region" description="Helical" evidence="9">
    <location>
        <begin position="350"/>
        <end position="371"/>
    </location>
</feature>
<dbReference type="PANTHER" id="PTHR31187:SF1">
    <property type="entry name" value="ADP,ATP CARRIER PROTEIN 1"/>
    <property type="match status" value="1"/>
</dbReference>
<comment type="similarity">
    <text evidence="2 9">Belongs to the ADP/ATP translocase tlc family.</text>
</comment>
<feature type="transmembrane region" description="Helical" evidence="9">
    <location>
        <begin position="159"/>
        <end position="176"/>
    </location>
</feature>
<feature type="transmembrane region" description="Helical" evidence="9">
    <location>
        <begin position="490"/>
        <end position="511"/>
    </location>
</feature>
<dbReference type="GO" id="GO:0016020">
    <property type="term" value="C:membrane"/>
    <property type="evidence" value="ECO:0007669"/>
    <property type="project" value="UniProtKB-SubCell"/>
</dbReference>
<dbReference type="GeneID" id="7447524"/>
<dbReference type="HOGENOM" id="CLU_023964_0_1_1"/>
<keyword evidence="3 9" id="KW-0813">Transport</keyword>
<evidence type="ECO:0000256" key="2">
    <source>
        <dbReference type="ARBA" id="ARBA00007127"/>
    </source>
</evidence>
<feature type="transmembrane region" description="Helical" evidence="9">
    <location>
        <begin position="461"/>
        <end position="484"/>
    </location>
</feature>
<evidence type="ECO:0000256" key="4">
    <source>
        <dbReference type="ARBA" id="ARBA00022692"/>
    </source>
</evidence>
<protein>
    <recommendedName>
        <fullName evidence="9">ADP,ATP carrier protein</fullName>
    </recommendedName>
</protein>
<gene>
    <name evidence="11" type="primary">NTT2</name>
    <name evidence="11" type="ORF">THAPSDRAFT_24462</name>
</gene>
<reference evidence="11 12" key="1">
    <citation type="journal article" date="2004" name="Science">
        <title>The genome of the diatom Thalassiosira pseudonana: ecology, evolution, and metabolism.</title>
        <authorList>
            <person name="Armbrust E.V."/>
            <person name="Berges J.A."/>
            <person name="Bowler C."/>
            <person name="Green B.R."/>
            <person name="Martinez D."/>
            <person name="Putnam N.H."/>
            <person name="Zhou S."/>
            <person name="Allen A.E."/>
            <person name="Apt K.E."/>
            <person name="Bechner M."/>
            <person name="Brzezinski M.A."/>
            <person name="Chaal B.K."/>
            <person name="Chiovitti A."/>
            <person name="Davis A.K."/>
            <person name="Demarest M.S."/>
            <person name="Detter J.C."/>
            <person name="Glavina T."/>
            <person name="Goodstein D."/>
            <person name="Hadi M.Z."/>
            <person name="Hellsten U."/>
            <person name="Hildebrand M."/>
            <person name="Jenkins B.D."/>
            <person name="Jurka J."/>
            <person name="Kapitonov V.V."/>
            <person name="Kroger N."/>
            <person name="Lau W.W."/>
            <person name="Lane T.W."/>
            <person name="Larimer F.W."/>
            <person name="Lippmeier J.C."/>
            <person name="Lucas S."/>
            <person name="Medina M."/>
            <person name="Montsant A."/>
            <person name="Obornik M."/>
            <person name="Parker M.S."/>
            <person name="Palenik B."/>
            <person name="Pazour G.J."/>
            <person name="Richardson P.M."/>
            <person name="Rynearson T.A."/>
            <person name="Saito M.A."/>
            <person name="Schwartz D.C."/>
            <person name="Thamatrakoln K."/>
            <person name="Valentin K."/>
            <person name="Vardi A."/>
            <person name="Wilkerson F.P."/>
            <person name="Rokhsar D.S."/>
        </authorList>
    </citation>
    <scope>NUCLEOTIDE SEQUENCE [LARGE SCALE GENOMIC DNA]</scope>
    <source>
        <strain evidence="11 12">CCMP1335</strain>
    </source>
</reference>
<feature type="transmembrane region" description="Helical" evidence="9">
    <location>
        <begin position="581"/>
        <end position="608"/>
    </location>
</feature>
<sequence length="632" mass="69526">MKTSCTIQRRVKSISSKHSIIDTHHSTSRRLSVILLFFLLHSSAEMLFASATGNHNANTSPPPANIPMISTNNKSCMMRRTRSQSRRDSSRSPDSVASANVVGRGGDGGTIMGAKSVFQTASKALPPNTVSSTASGSVSKASRLRTVLFPIQNDEMKKFLLIGSIKFFVILALTLTRDNKDTMVVTECGAEAIAFLKIYGVLPSATLFIALYSKMATIFDKKTLFYATCIPFFAFFFLFDAIIYPNRNVIQPSLESVQRVMRITADSSGAMSIFAKLFANWTSALFYIVAEVYSSVSVGILFWQYANDVVSVSQAKRFYPLFAQMSGLAPIVAGQYVVRYASRANDFEESLHRLTWMVSFSGVMICLFYKWSNEYNDQTSGGLNGGIEDGVKETKVVKKKKAKMSMRDSAKFLASSEYLRLIAALVVGYGLSINFTDIMWKSIVKRQYPDPLDYQRFMGNFSSVVGLSTCIVIFLGVHAIRILGWRMGALATPAVMAILAFPYFSSILVGLDSPGSLRIAVIFGTIQCLLSKTAKYALFDPTTQMAYIPLDDESKIKGKAAIEVLGSRIGKSGGSLIQQGLVLVFGNIINAAPALVVLYYSVLAWWVYSANRLGSLFLAKTAMQEETKEHQK</sequence>
<dbReference type="KEGG" id="tps:THAPSDRAFT_24462"/>
<name>B8CA79_THAPS</name>
<evidence type="ECO:0000256" key="3">
    <source>
        <dbReference type="ARBA" id="ARBA00022448"/>
    </source>
</evidence>
<dbReference type="InParanoid" id="B8CA79"/>
<keyword evidence="8 9" id="KW-0472">Membrane</keyword>
<feature type="transmembrane region" description="Helical" evidence="9">
    <location>
        <begin position="224"/>
        <end position="244"/>
    </location>
</feature>
<feature type="transmembrane region" description="Helical" evidence="9">
    <location>
        <begin position="188"/>
        <end position="212"/>
    </location>
</feature>
<keyword evidence="7 9" id="KW-1133">Transmembrane helix</keyword>
<dbReference type="NCBIfam" id="TIGR00769">
    <property type="entry name" value="AAA"/>
    <property type="match status" value="1"/>
</dbReference>
<dbReference type="InterPro" id="IPR004667">
    <property type="entry name" value="ADP_ATP_car_bac_type"/>
</dbReference>
<evidence type="ECO:0000313" key="11">
    <source>
        <dbReference type="EMBL" id="EED89634.1"/>
    </source>
</evidence>
<evidence type="ECO:0000256" key="10">
    <source>
        <dbReference type="SAM" id="MobiDB-lite"/>
    </source>
</evidence>
<dbReference type="Proteomes" id="UP000001449">
    <property type="component" value="Chromosome 12"/>
</dbReference>
<accession>B8CA79</accession>
<feature type="transmembrane region" description="Helical" evidence="9">
    <location>
        <begin position="418"/>
        <end position="440"/>
    </location>
</feature>
<evidence type="ECO:0000256" key="1">
    <source>
        <dbReference type="ARBA" id="ARBA00004141"/>
    </source>
</evidence>
<keyword evidence="6 9" id="KW-0067">ATP-binding</keyword>
<feature type="transmembrane region" description="Helical" evidence="9">
    <location>
        <begin position="284"/>
        <end position="306"/>
    </location>
</feature>
<keyword evidence="4 9" id="KW-0812">Transmembrane</keyword>
<evidence type="ECO:0000256" key="7">
    <source>
        <dbReference type="ARBA" id="ARBA00022989"/>
    </source>
</evidence>
<dbReference type="Pfam" id="PF03219">
    <property type="entry name" value="TLC"/>
    <property type="match status" value="1"/>
</dbReference>
<feature type="region of interest" description="Disordered" evidence="10">
    <location>
        <begin position="58"/>
        <end position="108"/>
    </location>
</feature>
<dbReference type="EMBL" id="CM000647">
    <property type="protein sequence ID" value="EED89634.1"/>
    <property type="molecule type" value="Genomic_DNA"/>
</dbReference>
<evidence type="ECO:0000256" key="6">
    <source>
        <dbReference type="ARBA" id="ARBA00022840"/>
    </source>
</evidence>
<evidence type="ECO:0000256" key="5">
    <source>
        <dbReference type="ARBA" id="ARBA00022741"/>
    </source>
</evidence>
<feature type="transmembrane region" description="Helical" evidence="9">
    <location>
        <begin position="318"/>
        <end position="338"/>
    </location>
</feature>
<evidence type="ECO:0000256" key="8">
    <source>
        <dbReference type="ARBA" id="ARBA00023136"/>
    </source>
</evidence>
<evidence type="ECO:0000313" key="12">
    <source>
        <dbReference type="Proteomes" id="UP000001449"/>
    </source>
</evidence>
<keyword evidence="12" id="KW-1185">Reference proteome</keyword>
<dbReference type="GO" id="GO:0005471">
    <property type="term" value="F:ATP:ADP antiporter activity"/>
    <property type="evidence" value="ECO:0000318"/>
    <property type="project" value="GO_Central"/>
</dbReference>
<dbReference type="GO" id="GO:0005524">
    <property type="term" value="F:ATP binding"/>
    <property type="evidence" value="ECO:0007669"/>
    <property type="project" value="UniProtKB-KW"/>
</dbReference>
<reference evidence="11 12" key="2">
    <citation type="journal article" date="2008" name="Nature">
        <title>The Phaeodactylum genome reveals the evolutionary history of diatom genomes.</title>
        <authorList>
            <person name="Bowler C."/>
            <person name="Allen A.E."/>
            <person name="Badger J.H."/>
            <person name="Grimwood J."/>
            <person name="Jabbari K."/>
            <person name="Kuo A."/>
            <person name="Maheswari U."/>
            <person name="Martens C."/>
            <person name="Maumus F."/>
            <person name="Otillar R.P."/>
            <person name="Rayko E."/>
            <person name="Salamov A."/>
            <person name="Vandepoele K."/>
            <person name="Beszteri B."/>
            <person name="Gruber A."/>
            <person name="Heijde M."/>
            <person name="Katinka M."/>
            <person name="Mock T."/>
            <person name="Valentin K."/>
            <person name="Verret F."/>
            <person name="Berges J.A."/>
            <person name="Brownlee C."/>
            <person name="Cadoret J.P."/>
            <person name="Chiovitti A."/>
            <person name="Choi C.J."/>
            <person name="Coesel S."/>
            <person name="De Martino A."/>
            <person name="Detter J.C."/>
            <person name="Durkin C."/>
            <person name="Falciatore A."/>
            <person name="Fournet J."/>
            <person name="Haruta M."/>
            <person name="Huysman M.J."/>
            <person name="Jenkins B.D."/>
            <person name="Jiroutova K."/>
            <person name="Jorgensen R.E."/>
            <person name="Joubert Y."/>
            <person name="Kaplan A."/>
            <person name="Kroger N."/>
            <person name="Kroth P.G."/>
            <person name="La Roche J."/>
            <person name="Lindquist E."/>
            <person name="Lommer M."/>
            <person name="Martin-Jezequel V."/>
            <person name="Lopez P.J."/>
            <person name="Lucas S."/>
            <person name="Mangogna M."/>
            <person name="McGinnis K."/>
            <person name="Medlin L.K."/>
            <person name="Montsant A."/>
            <person name="Oudot-Le Secq M.P."/>
            <person name="Napoli C."/>
            <person name="Obornik M."/>
            <person name="Parker M.S."/>
            <person name="Petit J.L."/>
            <person name="Porcel B.M."/>
            <person name="Poulsen N."/>
            <person name="Robison M."/>
            <person name="Rychlewski L."/>
            <person name="Rynearson T.A."/>
            <person name="Schmutz J."/>
            <person name="Shapiro H."/>
            <person name="Siaut M."/>
            <person name="Stanley M."/>
            <person name="Sussman M.R."/>
            <person name="Taylor A.R."/>
            <person name="Vardi A."/>
            <person name="von Dassow P."/>
            <person name="Vyverman W."/>
            <person name="Willis A."/>
            <person name="Wyrwicz L.S."/>
            <person name="Rokhsar D.S."/>
            <person name="Weissenbach J."/>
            <person name="Armbrust E.V."/>
            <person name="Green B.R."/>
            <person name="Van de Peer Y."/>
            <person name="Grigoriev I.V."/>
        </authorList>
    </citation>
    <scope>NUCLEOTIDE SEQUENCE [LARGE SCALE GENOMIC DNA]</scope>
    <source>
        <strain evidence="11 12">CCMP1335</strain>
    </source>
</reference>
<dbReference type="AlphaFoldDB" id="B8CA79"/>
<dbReference type="STRING" id="35128.B8CA79"/>
<dbReference type="RefSeq" id="XP_002293173.1">
    <property type="nucleotide sequence ID" value="XM_002293137.1"/>
</dbReference>
<dbReference type="eggNOG" id="ENOG502RM9E">
    <property type="taxonomic scope" value="Eukaryota"/>
</dbReference>
<comment type="subcellular location">
    <subcellularLocation>
        <location evidence="1 9">Membrane</location>
        <topology evidence="1 9">Multi-pass membrane protein</topology>
    </subcellularLocation>
</comment>
<dbReference type="PaxDb" id="35128-Thaps9045"/>
<proteinExistence type="inferred from homology"/>
<evidence type="ECO:0000256" key="9">
    <source>
        <dbReference type="RuleBase" id="RU363121"/>
    </source>
</evidence>
<keyword evidence="5 9" id="KW-0547">Nucleotide-binding</keyword>
<organism evidence="11 12">
    <name type="scientific">Thalassiosira pseudonana</name>
    <name type="common">Marine diatom</name>
    <name type="synonym">Cyclotella nana</name>
    <dbReference type="NCBI Taxonomy" id="35128"/>
    <lineage>
        <taxon>Eukaryota</taxon>
        <taxon>Sar</taxon>
        <taxon>Stramenopiles</taxon>
        <taxon>Ochrophyta</taxon>
        <taxon>Bacillariophyta</taxon>
        <taxon>Coscinodiscophyceae</taxon>
        <taxon>Thalassiosirophycidae</taxon>
        <taxon>Thalassiosirales</taxon>
        <taxon>Thalassiosiraceae</taxon>
        <taxon>Thalassiosira</taxon>
    </lineage>
</organism>